<feature type="chain" id="PRO_5037272031" description="Secreted protein" evidence="1">
    <location>
        <begin position="31"/>
        <end position="100"/>
    </location>
</feature>
<dbReference type="AlphaFoldDB" id="A0A918R3M3"/>
<name>A0A918R3M3_9ACTN</name>
<proteinExistence type="predicted"/>
<evidence type="ECO:0000313" key="3">
    <source>
        <dbReference type="Proteomes" id="UP000634660"/>
    </source>
</evidence>
<keyword evidence="1" id="KW-0732">Signal</keyword>
<reference evidence="2" key="1">
    <citation type="journal article" date="2014" name="Int. J. Syst. Evol. Microbiol.">
        <title>Complete genome sequence of Corynebacterium casei LMG S-19264T (=DSM 44701T), isolated from a smear-ripened cheese.</title>
        <authorList>
            <consortium name="US DOE Joint Genome Institute (JGI-PGF)"/>
            <person name="Walter F."/>
            <person name="Albersmeier A."/>
            <person name="Kalinowski J."/>
            <person name="Ruckert C."/>
        </authorList>
    </citation>
    <scope>NUCLEOTIDE SEQUENCE</scope>
    <source>
        <strain evidence="2">JCM 4834</strain>
    </source>
</reference>
<gene>
    <name evidence="2" type="ORF">GCM10010371_46820</name>
</gene>
<reference evidence="2" key="2">
    <citation type="submission" date="2020-09" db="EMBL/GenBank/DDBJ databases">
        <authorList>
            <person name="Sun Q."/>
            <person name="Ohkuma M."/>
        </authorList>
    </citation>
    <scope>NUCLEOTIDE SEQUENCE</scope>
    <source>
        <strain evidence="2">JCM 4834</strain>
    </source>
</reference>
<protein>
    <recommendedName>
        <fullName evidence="4">Secreted protein</fullName>
    </recommendedName>
</protein>
<dbReference type="Proteomes" id="UP000634660">
    <property type="component" value="Unassembled WGS sequence"/>
</dbReference>
<organism evidence="2 3">
    <name type="scientific">Streptomyces subrutilus</name>
    <dbReference type="NCBI Taxonomy" id="36818"/>
    <lineage>
        <taxon>Bacteria</taxon>
        <taxon>Bacillati</taxon>
        <taxon>Actinomycetota</taxon>
        <taxon>Actinomycetes</taxon>
        <taxon>Kitasatosporales</taxon>
        <taxon>Streptomycetaceae</taxon>
        <taxon>Streptomyces</taxon>
    </lineage>
</organism>
<dbReference type="OrthoDB" id="4567904at2"/>
<sequence>MRMMRRTTTALGAVAAAAALAFAAPGTAYAAHGFLIVDGTVHHDPGGCYPLGDYAPPVVTNGTDSVVAVWSGTFCTGRVEWLIGPGETYRPNGNRSVFVP</sequence>
<evidence type="ECO:0008006" key="4">
    <source>
        <dbReference type="Google" id="ProtNLM"/>
    </source>
</evidence>
<feature type="signal peptide" evidence="1">
    <location>
        <begin position="1"/>
        <end position="30"/>
    </location>
</feature>
<evidence type="ECO:0000256" key="1">
    <source>
        <dbReference type="SAM" id="SignalP"/>
    </source>
</evidence>
<dbReference type="EMBL" id="BMVX01000019">
    <property type="protein sequence ID" value="GGZ81833.1"/>
    <property type="molecule type" value="Genomic_DNA"/>
</dbReference>
<accession>A0A918R3M3</accession>
<comment type="caution">
    <text evidence="2">The sequence shown here is derived from an EMBL/GenBank/DDBJ whole genome shotgun (WGS) entry which is preliminary data.</text>
</comment>
<evidence type="ECO:0000313" key="2">
    <source>
        <dbReference type="EMBL" id="GGZ81833.1"/>
    </source>
</evidence>